<comment type="caution">
    <text evidence="2">The sequence shown here is derived from an EMBL/GenBank/DDBJ whole genome shotgun (WGS) entry which is preliminary data.</text>
</comment>
<dbReference type="Proteomes" id="UP001341840">
    <property type="component" value="Unassembled WGS sequence"/>
</dbReference>
<feature type="compositionally biased region" description="Low complexity" evidence="1">
    <location>
        <begin position="55"/>
        <end position="65"/>
    </location>
</feature>
<feature type="region of interest" description="Disordered" evidence="1">
    <location>
        <begin position="1"/>
        <end position="65"/>
    </location>
</feature>
<name>A0ABU6UMA2_9FABA</name>
<feature type="non-terminal residue" evidence="2">
    <location>
        <position position="65"/>
    </location>
</feature>
<protein>
    <submittedName>
        <fullName evidence="2">Uncharacterized protein</fullName>
    </submittedName>
</protein>
<sequence>MHPFPQHFPPPHHTTYTVPTSSTNITHLAPQPIPKPCLKSRLAWPQHGQGHPTTLSSLVSLLPQA</sequence>
<accession>A0ABU6UMA2</accession>
<evidence type="ECO:0000313" key="3">
    <source>
        <dbReference type="Proteomes" id="UP001341840"/>
    </source>
</evidence>
<proteinExistence type="predicted"/>
<feature type="compositionally biased region" description="Pro residues" evidence="1">
    <location>
        <begin position="1"/>
        <end position="12"/>
    </location>
</feature>
<evidence type="ECO:0000256" key="1">
    <source>
        <dbReference type="SAM" id="MobiDB-lite"/>
    </source>
</evidence>
<reference evidence="2 3" key="1">
    <citation type="journal article" date="2023" name="Plants (Basel)">
        <title>Bridging the Gap: Combining Genomics and Transcriptomics Approaches to Understand Stylosanthes scabra, an Orphan Legume from the Brazilian Caatinga.</title>
        <authorList>
            <person name="Ferreira-Neto J.R.C."/>
            <person name="da Silva M.D."/>
            <person name="Binneck E."/>
            <person name="de Melo N.F."/>
            <person name="da Silva R.H."/>
            <person name="de Melo A.L.T.M."/>
            <person name="Pandolfi V."/>
            <person name="Bustamante F.O."/>
            <person name="Brasileiro-Vidal A.C."/>
            <person name="Benko-Iseppon A.M."/>
        </authorList>
    </citation>
    <scope>NUCLEOTIDE SEQUENCE [LARGE SCALE GENOMIC DNA]</scope>
    <source>
        <tissue evidence="2">Leaves</tissue>
    </source>
</reference>
<gene>
    <name evidence="2" type="ORF">PIB30_068324</name>
</gene>
<dbReference type="EMBL" id="JASCZI010121559">
    <property type="protein sequence ID" value="MED6162216.1"/>
    <property type="molecule type" value="Genomic_DNA"/>
</dbReference>
<organism evidence="2 3">
    <name type="scientific">Stylosanthes scabra</name>
    <dbReference type="NCBI Taxonomy" id="79078"/>
    <lineage>
        <taxon>Eukaryota</taxon>
        <taxon>Viridiplantae</taxon>
        <taxon>Streptophyta</taxon>
        <taxon>Embryophyta</taxon>
        <taxon>Tracheophyta</taxon>
        <taxon>Spermatophyta</taxon>
        <taxon>Magnoliopsida</taxon>
        <taxon>eudicotyledons</taxon>
        <taxon>Gunneridae</taxon>
        <taxon>Pentapetalae</taxon>
        <taxon>rosids</taxon>
        <taxon>fabids</taxon>
        <taxon>Fabales</taxon>
        <taxon>Fabaceae</taxon>
        <taxon>Papilionoideae</taxon>
        <taxon>50 kb inversion clade</taxon>
        <taxon>dalbergioids sensu lato</taxon>
        <taxon>Dalbergieae</taxon>
        <taxon>Pterocarpus clade</taxon>
        <taxon>Stylosanthes</taxon>
    </lineage>
</organism>
<keyword evidence="3" id="KW-1185">Reference proteome</keyword>
<evidence type="ECO:0000313" key="2">
    <source>
        <dbReference type="EMBL" id="MED6162216.1"/>
    </source>
</evidence>